<organism evidence="2 3">
    <name type="scientific">Dictyostelium purpureum</name>
    <name type="common">Slime mold</name>
    <dbReference type="NCBI Taxonomy" id="5786"/>
    <lineage>
        <taxon>Eukaryota</taxon>
        <taxon>Amoebozoa</taxon>
        <taxon>Evosea</taxon>
        <taxon>Eumycetozoa</taxon>
        <taxon>Dictyostelia</taxon>
        <taxon>Dictyosteliales</taxon>
        <taxon>Dictyosteliaceae</taxon>
        <taxon>Dictyostelium</taxon>
    </lineage>
</organism>
<feature type="compositionally biased region" description="Low complexity" evidence="1">
    <location>
        <begin position="12"/>
        <end position="37"/>
    </location>
</feature>
<dbReference type="EMBL" id="GL870964">
    <property type="protein sequence ID" value="EGC39051.1"/>
    <property type="molecule type" value="Genomic_DNA"/>
</dbReference>
<name>F0ZAH9_DICPU</name>
<reference evidence="3" key="1">
    <citation type="journal article" date="2011" name="Genome Biol.">
        <title>Comparative genomics of the social amoebae Dictyostelium discoideum and Dictyostelium purpureum.</title>
        <authorList>
            <consortium name="US DOE Joint Genome Institute (JGI-PGF)"/>
            <person name="Sucgang R."/>
            <person name="Kuo A."/>
            <person name="Tian X."/>
            <person name="Salerno W."/>
            <person name="Parikh A."/>
            <person name="Feasley C.L."/>
            <person name="Dalin E."/>
            <person name="Tu H."/>
            <person name="Huang E."/>
            <person name="Barry K."/>
            <person name="Lindquist E."/>
            <person name="Shapiro H."/>
            <person name="Bruce D."/>
            <person name="Schmutz J."/>
            <person name="Salamov A."/>
            <person name="Fey P."/>
            <person name="Gaudet P."/>
            <person name="Anjard C."/>
            <person name="Babu M.M."/>
            <person name="Basu S."/>
            <person name="Bushmanova Y."/>
            <person name="van der Wel H."/>
            <person name="Katoh-Kurasawa M."/>
            <person name="Dinh C."/>
            <person name="Coutinho P.M."/>
            <person name="Saito T."/>
            <person name="Elias M."/>
            <person name="Schaap P."/>
            <person name="Kay R.R."/>
            <person name="Henrissat B."/>
            <person name="Eichinger L."/>
            <person name="Rivero F."/>
            <person name="Putnam N.H."/>
            <person name="West C.M."/>
            <person name="Loomis W.F."/>
            <person name="Chisholm R.L."/>
            <person name="Shaulsky G."/>
            <person name="Strassmann J.E."/>
            <person name="Queller D.C."/>
            <person name="Kuspa A."/>
            <person name="Grigoriev I.V."/>
        </authorList>
    </citation>
    <scope>NUCLEOTIDE SEQUENCE [LARGE SCALE GENOMIC DNA]</scope>
    <source>
        <strain evidence="3">QSDP1</strain>
    </source>
</reference>
<keyword evidence="3" id="KW-1185">Reference proteome</keyword>
<dbReference type="FunCoup" id="F0ZAH9">
    <property type="interactions" value="743"/>
</dbReference>
<accession>F0ZAH9</accession>
<dbReference type="RefSeq" id="XP_003284401.1">
    <property type="nucleotide sequence ID" value="XM_003284353.1"/>
</dbReference>
<dbReference type="Proteomes" id="UP000001064">
    <property type="component" value="Unassembled WGS sequence"/>
</dbReference>
<sequence length="2068" mass="237126">MSLPSPSDIIANTTTNTTTTSTPSTSSTSPSTSNTNNDSGLLSTADLTSSRTPTNFKQKAQRNVTDSFSTFLHFFNGELLSVGDMELEFRKIEDKLKINLDDYLGPNNASKEQISSGKFKIKGEEYVITKEIQNFTLELSSLLNLNELSTFILIIKYIENIKPLEFDKSELVDLFDYYYTERGSLLQILGEIVTKVFANSEYSTFLTDFIRQNSDTIETSLLSHLIPLYNFSIPLNLKELQQFYCLKTIKEQLSIVETLFLYNYFKMKYEENNNTIRTKHLLTILKKINELQIGVHSDQLIYILNSTFSSKNSEPIQLLKRIEYVSVMLVFCNNKFKYSQESLQQSEQEILNTLKSLSQSIHFNSPLATCLLFTIINLFLSSITHNFEQINRSLQPLFQKAQIFDPVEYLSNCLLTGFNDSAYLAGYCDCINIFLNRLCELSNLSDMDSERCNGIIDIYCLTLEKGGKGLLETFWANRGNDPIYQFCKTEESLSRDSSKIISILKSVIVDERSSGLVFSELSEIRIFGNRVVISRNDFDRMKNWMEGENWENNRVAVSIKRAFQAPIKLYKEQNKSFIMKGDGTVEVFDSLHDSILDLIADSSYTQAQYIQQQTMYFDQESFKAYIVVLDLISKFVKFSPNISTYFWKIFQENQILQSIIQVYSRSCNQQNYNASLSQSTSLSNSYGLNRSINRDVIVVANSSMLFTDVLKSILSLFTAFSQNTPIPILNLLVEKGIWSSNPADMVSLFKKGSFTYLYEEEKRTSSTIKASSSAPSATSSQPSSFALTKSIVRLFNTFINQLNGLEDVLDRQLYLLYLESFITFHLQVISDYFILSGNNNHLEAWEMIGEIFLALEKILYRSQCHNSILKPLAFKIINSFSSGNLQCVLKTLLEIETLQITNKGDRTASIDSILYSSLSFSKAILSTIYLSFLFDKKKYDQDDMNEEVAYKSQHLERNSLGLTKQFLDTFFIIKQSEVGYADVDGSGKGRADLNNLFIIIFNYINSMPDNEEIQILSCEILSSIVRILRVLESTFSISTLFSTDEQFSLMIENFTKQFIISNNESIDVWSPRLKTYTLRLLLESSTSQVTFINRILSATPTSQKDQPTSPESKKSFITQLLLNNKSTIKENNELSLSLLQFINNIYLNSVYYDSFIDFKLNNNQEFWSLLLEIQKGFNQDNAQLSIEQIVYRTLKISCSIEILSLSVLLSTNHSNNLVSSAITMTKWHEMYRNGKELEKMINGFFDYVDIEKVSPPEKIRDHWTTHHLPPPEKLQKFVENGLFPNTNNSTPLVELFNIDNIVDSYNFDMSQPAQAQYISLLNNHNRFQLLSTSCLCLSRSFSKFFRVVLQKEPQYFIECETDEKASNSLLPLLNILVDKAMGMTGNAIQTLVTRNDLLTFLAESILTVSHQWCKYSPEKLVNTDVLRKLSVLLSQTSIDSLDPTICYLVLSSILVLVENSPQQSIQINVFNELINILSSFIGNPKSRTVPNNGNGASGVDPNGDNNGINGDILGNSKIDSDSKHTNKKPLPSICNLSITILQVLIDRLDENSLIAAFPNHLLENLCNLLESSLNLSNNNQQQVDYRISTAILNLLIGLCKQPLIAESILEHRFIWLLCSNSLKFLENSKDPYLQQFEDSGLTYQPSQYQNYGSSSTYKQLLSNQFDQKKNKWHKVWTLVVKFMINISKPLDRSERFIEQLSNFIFSHKERLFYYFDDLSRSNQFGQTQQPQFYSKLWFEQIEYTTTLFSIFSKYTKRYYLQMGIFKQFLSISYRLMVSISNQCSELSFIENNFRPKTKNEKHINSIQIKEFLEQQQQYEQQYQSSQQQQQSTGSQSLGSPYKLSTSASQKQKLQQQQHQQNYSNSIFKFIIESLYINILNNCFTILLNVNEYVDKSEFIPQLTFYPDVASFGTFGHISNYILTKYNQFNLIYKLNINNNNLNNINNNSLNNLNNINDQSISINNIVDLNIFKAKVRQTAEKDALLYILYFKQLLPSSTSQQEQTKESQITSAISSLLNQFSLKSLTPSKSSSTTPIKSKINNYDDGSTNLNEEYDDFFNFLQVLLNSK</sequence>
<dbReference type="PANTHER" id="PTHR23107">
    <property type="entry name" value="SYNOVIAL SARCOMA ASSOCIATED SS18 PROTEIN"/>
    <property type="match status" value="1"/>
</dbReference>
<feature type="region of interest" description="Disordered" evidence="1">
    <location>
        <begin position="1822"/>
        <end position="1842"/>
    </location>
</feature>
<evidence type="ECO:0000313" key="3">
    <source>
        <dbReference type="Proteomes" id="UP000001064"/>
    </source>
</evidence>
<feature type="compositionally biased region" description="Low complexity" evidence="1">
    <location>
        <begin position="1822"/>
        <end position="1839"/>
    </location>
</feature>
<dbReference type="GO" id="GO:0045944">
    <property type="term" value="P:positive regulation of transcription by RNA polymerase II"/>
    <property type="evidence" value="ECO:0000318"/>
    <property type="project" value="GO_Central"/>
</dbReference>
<dbReference type="GO" id="GO:0005634">
    <property type="term" value="C:nucleus"/>
    <property type="evidence" value="ECO:0000318"/>
    <property type="project" value="GO_Central"/>
</dbReference>
<evidence type="ECO:0000313" key="2">
    <source>
        <dbReference type="EMBL" id="EGC39051.1"/>
    </source>
</evidence>
<protein>
    <recommendedName>
        <fullName evidence="4">Nucleoporin</fullName>
    </recommendedName>
</protein>
<dbReference type="InParanoid" id="F0ZAH9"/>
<dbReference type="GeneID" id="10506076"/>
<gene>
    <name evidence="2" type="ORF">DICPUDRAFT_52910</name>
</gene>
<feature type="region of interest" description="Disordered" evidence="1">
    <location>
        <begin position="1"/>
        <end position="59"/>
    </location>
</feature>
<evidence type="ECO:0008006" key="4">
    <source>
        <dbReference type="Google" id="ProtNLM"/>
    </source>
</evidence>
<evidence type="ECO:0000256" key="1">
    <source>
        <dbReference type="SAM" id="MobiDB-lite"/>
    </source>
</evidence>
<dbReference type="PANTHER" id="PTHR23107:SF34">
    <property type="entry name" value="HTH LA-TYPE RNA-BINDING DOMAIN-CONTAINING PROTEIN"/>
    <property type="match status" value="1"/>
</dbReference>
<proteinExistence type="predicted"/>
<dbReference type="eggNOG" id="ENOG502T25S">
    <property type="taxonomic scope" value="Eukaryota"/>
</dbReference>
<dbReference type="KEGG" id="dpp:DICPUDRAFT_52910"/>
<dbReference type="OrthoDB" id="102511at2759"/>
<dbReference type="STRING" id="5786.F0ZAH9"/>
<dbReference type="VEuPathDB" id="AmoebaDB:DICPUDRAFT_52910"/>
<dbReference type="GO" id="GO:0003713">
    <property type="term" value="F:transcription coactivator activity"/>
    <property type="evidence" value="ECO:0000318"/>
    <property type="project" value="GO_Central"/>
</dbReference>
<feature type="compositionally biased region" description="Polar residues" evidence="1">
    <location>
        <begin position="38"/>
        <end position="59"/>
    </location>
</feature>
<dbReference type="OMA" id="KYTKRYY"/>